<dbReference type="HOGENOM" id="CLU_010194_44_6_1"/>
<dbReference type="InterPro" id="IPR002347">
    <property type="entry name" value="SDR_fam"/>
</dbReference>
<evidence type="ECO:0000313" key="4">
    <source>
        <dbReference type="EMBL" id="EDO18734.1"/>
    </source>
</evidence>
<dbReference type="STRING" id="436907.A7TFX7"/>
<dbReference type="AlphaFoldDB" id="A7TFX7"/>
<proteinExistence type="inferred from homology"/>
<dbReference type="SUPFAM" id="SSF51735">
    <property type="entry name" value="NAD(P)-binding Rossmann-fold domains"/>
    <property type="match status" value="1"/>
</dbReference>
<gene>
    <name evidence="4" type="ORF">Kpol_1028p6</name>
</gene>
<evidence type="ECO:0000256" key="2">
    <source>
        <dbReference type="ARBA" id="ARBA00022857"/>
    </source>
</evidence>
<accession>A7TFX7</accession>
<reference evidence="4 5" key="1">
    <citation type="journal article" date="2007" name="Proc. Natl. Acad. Sci. U.S.A.">
        <title>Independent sorting-out of thousands of duplicated gene pairs in two yeast species descended from a whole-genome duplication.</title>
        <authorList>
            <person name="Scannell D.R."/>
            <person name="Frank A.C."/>
            <person name="Conant G.C."/>
            <person name="Byrne K.P."/>
            <person name="Woolfit M."/>
            <person name="Wolfe K.H."/>
        </authorList>
    </citation>
    <scope>NUCLEOTIDE SEQUENCE [LARGE SCALE GENOMIC DNA]</scope>
    <source>
        <strain evidence="5">ATCC 22028 / DSM 70294 / BCRC 21397 / CBS 2163 / NBRC 10782 / NRRL Y-8283 / UCD 57-17</strain>
    </source>
</reference>
<dbReference type="GO" id="GO:0016491">
    <property type="term" value="F:oxidoreductase activity"/>
    <property type="evidence" value="ECO:0007669"/>
    <property type="project" value="UniProtKB-KW"/>
</dbReference>
<dbReference type="PANTHER" id="PTHR24320">
    <property type="entry name" value="RETINOL DEHYDROGENASE"/>
    <property type="match status" value="1"/>
</dbReference>
<evidence type="ECO:0000256" key="3">
    <source>
        <dbReference type="ARBA" id="ARBA00023002"/>
    </source>
</evidence>
<organism evidence="5">
    <name type="scientific">Vanderwaltozyma polyspora (strain ATCC 22028 / DSM 70294 / BCRC 21397 / CBS 2163 / NBRC 10782 / NRRL Y-8283 / UCD 57-17)</name>
    <name type="common">Kluyveromyces polysporus</name>
    <dbReference type="NCBI Taxonomy" id="436907"/>
    <lineage>
        <taxon>Eukaryota</taxon>
        <taxon>Fungi</taxon>
        <taxon>Dikarya</taxon>
        <taxon>Ascomycota</taxon>
        <taxon>Saccharomycotina</taxon>
        <taxon>Saccharomycetes</taxon>
        <taxon>Saccharomycetales</taxon>
        <taxon>Saccharomycetaceae</taxon>
        <taxon>Vanderwaltozyma</taxon>
    </lineage>
</organism>
<sequence length="338" mass="37450">MTEPAPPISKIKTLYDVYYSFRPNKPTFLPEDYPDLTGKTAIVTGCNTGIGYFVMKLLYSKNCNVIAVVRTESKGIEAREKVLEEIKESNGSISVVGGCDLLDMTSIKPAADKVKQALGDKPLNIIIHNAGLLSSSNDGFSKQGVEPMFSTNVMGPQLLQHFLDPLFLKKDSDLKRIVWVSSGAHLVAFSQYGINWENPGFINVPLDKRPEYKTLYGQSKAANILQAKAWYTKNQKIADEIGCVSVSCYPGNLKSEISRDFGTISRFVIMSLCWDVIYGAYSELYAALSPDLTAKDQGAYVVPFGEVQDPRNDLKVGLTNGSDLKLFEMVEDMIKDYF</sequence>
<dbReference type="OMA" id="NEEGIWP"/>
<dbReference type="OrthoDB" id="191139at2759"/>
<dbReference type="eggNOG" id="KOG1208">
    <property type="taxonomic scope" value="Eukaryota"/>
</dbReference>
<keyword evidence="2" id="KW-0521">NADP</keyword>
<dbReference type="EMBL" id="DS480385">
    <property type="protein sequence ID" value="EDO18734.1"/>
    <property type="molecule type" value="Genomic_DNA"/>
</dbReference>
<evidence type="ECO:0000313" key="5">
    <source>
        <dbReference type="Proteomes" id="UP000000267"/>
    </source>
</evidence>
<dbReference type="PRINTS" id="PR00081">
    <property type="entry name" value="GDHRDH"/>
</dbReference>
<dbReference type="Gene3D" id="3.40.50.720">
    <property type="entry name" value="NAD(P)-binding Rossmann-like Domain"/>
    <property type="match status" value="1"/>
</dbReference>
<evidence type="ECO:0008006" key="6">
    <source>
        <dbReference type="Google" id="ProtNLM"/>
    </source>
</evidence>
<protein>
    <recommendedName>
        <fullName evidence="6">NAD(P)-binding protein</fullName>
    </recommendedName>
</protein>
<dbReference type="Proteomes" id="UP000000267">
    <property type="component" value="Unassembled WGS sequence"/>
</dbReference>
<dbReference type="RefSeq" id="XP_001646592.1">
    <property type="nucleotide sequence ID" value="XM_001646542.1"/>
</dbReference>
<dbReference type="GeneID" id="5547051"/>
<dbReference type="InterPro" id="IPR036291">
    <property type="entry name" value="NAD(P)-bd_dom_sf"/>
</dbReference>
<keyword evidence="5" id="KW-1185">Reference proteome</keyword>
<keyword evidence="3" id="KW-0560">Oxidoreductase</keyword>
<comment type="similarity">
    <text evidence="1">Belongs to the short-chain dehydrogenases/reductases (SDR) family.</text>
</comment>
<dbReference type="PhylomeDB" id="A7TFX7"/>
<name>A7TFX7_VANPO</name>
<dbReference type="Pfam" id="PF00106">
    <property type="entry name" value="adh_short"/>
    <property type="match status" value="1"/>
</dbReference>
<dbReference type="InParanoid" id="A7TFX7"/>
<dbReference type="KEGG" id="vpo:Kpol_1028p6"/>
<dbReference type="PANTHER" id="PTHR24320:SF236">
    <property type="entry name" value="SHORT-CHAIN DEHYDROGENASE-RELATED"/>
    <property type="match status" value="1"/>
</dbReference>
<evidence type="ECO:0000256" key="1">
    <source>
        <dbReference type="ARBA" id="ARBA00006484"/>
    </source>
</evidence>